<dbReference type="InterPro" id="IPR016171">
    <property type="entry name" value="Vanillyl_alc_oxidase_C-sub2"/>
</dbReference>
<evidence type="ECO:0000259" key="2">
    <source>
        <dbReference type="PROSITE" id="PS51387"/>
    </source>
</evidence>
<dbReference type="EMBL" id="JAKKPZ010000247">
    <property type="protein sequence ID" value="KAI1697848.1"/>
    <property type="molecule type" value="Genomic_DNA"/>
</dbReference>
<evidence type="ECO:0000313" key="4">
    <source>
        <dbReference type="Proteomes" id="UP001201812"/>
    </source>
</evidence>
<dbReference type="GO" id="GO:0071949">
    <property type="term" value="F:FAD binding"/>
    <property type="evidence" value="ECO:0007669"/>
    <property type="project" value="InterPro"/>
</dbReference>
<evidence type="ECO:0000256" key="1">
    <source>
        <dbReference type="ARBA" id="ARBA00023002"/>
    </source>
</evidence>
<dbReference type="InterPro" id="IPR036318">
    <property type="entry name" value="FAD-bd_PCMH-like_sf"/>
</dbReference>
<dbReference type="Gene3D" id="3.30.70.2520">
    <property type="match status" value="1"/>
</dbReference>
<dbReference type="SUPFAM" id="SSF56176">
    <property type="entry name" value="FAD-binding/transporter-associated domain-like"/>
    <property type="match status" value="1"/>
</dbReference>
<keyword evidence="1" id="KW-0560">Oxidoreductase</keyword>
<dbReference type="Proteomes" id="UP001201812">
    <property type="component" value="Unassembled WGS sequence"/>
</dbReference>
<dbReference type="GO" id="GO:0016020">
    <property type="term" value="C:membrane"/>
    <property type="evidence" value="ECO:0007669"/>
    <property type="project" value="InterPro"/>
</dbReference>
<dbReference type="Gene3D" id="3.30.465.10">
    <property type="match status" value="1"/>
</dbReference>
<organism evidence="3 4">
    <name type="scientific">Ditylenchus destructor</name>
    <dbReference type="NCBI Taxonomy" id="166010"/>
    <lineage>
        <taxon>Eukaryota</taxon>
        <taxon>Metazoa</taxon>
        <taxon>Ecdysozoa</taxon>
        <taxon>Nematoda</taxon>
        <taxon>Chromadorea</taxon>
        <taxon>Rhabditida</taxon>
        <taxon>Tylenchina</taxon>
        <taxon>Tylenchomorpha</taxon>
        <taxon>Sphaerularioidea</taxon>
        <taxon>Anguinidae</taxon>
        <taxon>Anguininae</taxon>
        <taxon>Ditylenchus</taxon>
    </lineage>
</organism>
<dbReference type="InterPro" id="IPR007173">
    <property type="entry name" value="ALO_C"/>
</dbReference>
<gene>
    <name evidence="3" type="ORF">DdX_18246</name>
</gene>
<dbReference type="Gene3D" id="1.10.45.10">
    <property type="entry name" value="Vanillyl-alcohol Oxidase, Chain A, domain 4"/>
    <property type="match status" value="1"/>
</dbReference>
<comment type="caution">
    <text evidence="3">The sequence shown here is derived from an EMBL/GenBank/DDBJ whole genome shotgun (WGS) entry which is preliminary data.</text>
</comment>
<dbReference type="Pfam" id="PF04030">
    <property type="entry name" value="ALO"/>
    <property type="match status" value="1"/>
</dbReference>
<dbReference type="Pfam" id="PF01565">
    <property type="entry name" value="FAD_binding_4"/>
    <property type="match status" value="1"/>
</dbReference>
<dbReference type="InterPro" id="IPR016169">
    <property type="entry name" value="FAD-bd_PCMH_sub2"/>
</dbReference>
<protein>
    <submittedName>
        <fullName evidence="3">FAD binding domain-containing protein</fullName>
    </submittedName>
</protein>
<dbReference type="PANTHER" id="PTHR43762">
    <property type="entry name" value="L-GULONOLACTONE OXIDASE"/>
    <property type="match status" value="1"/>
</dbReference>
<dbReference type="Gene3D" id="3.30.70.2530">
    <property type="match status" value="1"/>
</dbReference>
<dbReference type="PANTHER" id="PTHR43762:SF1">
    <property type="entry name" value="D-ARABINONO-1,4-LACTONE OXIDASE"/>
    <property type="match status" value="1"/>
</dbReference>
<feature type="domain" description="FAD-binding PCMH-type" evidence="2">
    <location>
        <begin position="21"/>
        <end position="186"/>
    </location>
</feature>
<accession>A0AAD4ML39</accession>
<dbReference type="PIRSF" id="PIRSF000136">
    <property type="entry name" value="LGO_GLO"/>
    <property type="match status" value="1"/>
</dbReference>
<dbReference type="PROSITE" id="PS51387">
    <property type="entry name" value="FAD_PCMH"/>
    <property type="match status" value="1"/>
</dbReference>
<sequence>MQKDPDKSSTPLRLPCWSRQFRFSTQDIQYPTNVSEVVSIVQNAKGKVRVLGTGHSFNKIADSEDTLLSIVFLNQILKFDKSVPSVTVEAGVSYGALMNYLDKKGFRLANNPGANDISVVGATQTGTHGSGIAIGNVATQIRSLQIVLPSGDVATYTKQDPELKAMALGLGLFGVITQVELDVLPIYKYVEHIFMGLPEKELFEHFNEIQEIGQCMSLFTNFEDPSVWTHFWIRMPADHDTIGDVPELFGAKRATSPVHLGDVQGAAEWKIPYELAVDALKALSKCEKIRSLIKAIGLRGTESDDMWMSPSYGIRIISLEVFWATKDLGVIDLTEAIKMIDQLMKPFNVRPHWGKAFCLEPSYYLKYFPKHKEFIELADKLDPEKKFRNEFVNKNIFSE</sequence>
<dbReference type="GO" id="GO:0003885">
    <property type="term" value="F:D-arabinono-1,4-lactone oxidase activity"/>
    <property type="evidence" value="ECO:0007669"/>
    <property type="project" value="InterPro"/>
</dbReference>
<proteinExistence type="predicted"/>
<dbReference type="AlphaFoldDB" id="A0AAD4ML39"/>
<dbReference type="InterPro" id="IPR006094">
    <property type="entry name" value="Oxid_FAD_bind_N"/>
</dbReference>
<dbReference type="InterPro" id="IPR016167">
    <property type="entry name" value="FAD-bd_PCMH_sub1"/>
</dbReference>
<name>A0AAD4ML39_9BILA</name>
<dbReference type="GO" id="GO:0080049">
    <property type="term" value="F:L-gulono-1,4-lactone dehydrogenase activity"/>
    <property type="evidence" value="ECO:0007669"/>
    <property type="project" value="TreeGrafter"/>
</dbReference>
<evidence type="ECO:0000313" key="3">
    <source>
        <dbReference type="EMBL" id="KAI1697848.1"/>
    </source>
</evidence>
<dbReference type="InterPro" id="IPR016166">
    <property type="entry name" value="FAD-bd_PCMH"/>
</dbReference>
<dbReference type="InterPro" id="IPR010031">
    <property type="entry name" value="FAD_lactone_oxidase-like"/>
</dbReference>
<reference evidence="3" key="1">
    <citation type="submission" date="2022-01" db="EMBL/GenBank/DDBJ databases">
        <title>Genome Sequence Resource for Two Populations of Ditylenchus destructor, the Migratory Endoparasitic Phytonematode.</title>
        <authorList>
            <person name="Zhang H."/>
            <person name="Lin R."/>
            <person name="Xie B."/>
        </authorList>
    </citation>
    <scope>NUCLEOTIDE SEQUENCE</scope>
    <source>
        <strain evidence="3">BazhouSP</strain>
    </source>
</reference>
<keyword evidence="4" id="KW-1185">Reference proteome</keyword>
<dbReference type="Gene3D" id="3.30.43.10">
    <property type="entry name" value="Uridine Diphospho-n-acetylenolpyruvylglucosamine Reductase, domain 2"/>
    <property type="match status" value="1"/>
</dbReference>